<gene>
    <name evidence="2" type="ORF">EJ02DRAFT_458069</name>
</gene>
<proteinExistence type="predicted"/>
<protein>
    <submittedName>
        <fullName evidence="2">Uncharacterized protein</fullName>
    </submittedName>
</protein>
<organism evidence="2 3">
    <name type="scientific">Clathrospora elynae</name>
    <dbReference type="NCBI Taxonomy" id="706981"/>
    <lineage>
        <taxon>Eukaryota</taxon>
        <taxon>Fungi</taxon>
        <taxon>Dikarya</taxon>
        <taxon>Ascomycota</taxon>
        <taxon>Pezizomycotina</taxon>
        <taxon>Dothideomycetes</taxon>
        <taxon>Pleosporomycetidae</taxon>
        <taxon>Pleosporales</taxon>
        <taxon>Diademaceae</taxon>
        <taxon>Clathrospora</taxon>
    </lineage>
</organism>
<sequence>MLDNGDARFSDRKHATKSAMDLLLVLLGFSSSMNTVELVLLRMAIAGQYVFLRPLCA</sequence>
<evidence type="ECO:0000256" key="1">
    <source>
        <dbReference type="SAM" id="Phobius"/>
    </source>
</evidence>
<feature type="transmembrane region" description="Helical" evidence="1">
    <location>
        <begin position="21"/>
        <end position="45"/>
    </location>
</feature>
<keyword evidence="1" id="KW-0812">Transmembrane</keyword>
<keyword evidence="1" id="KW-1133">Transmembrane helix</keyword>
<accession>A0A6A5SLQ3</accession>
<evidence type="ECO:0000313" key="2">
    <source>
        <dbReference type="EMBL" id="KAF1938237.1"/>
    </source>
</evidence>
<dbReference type="AlphaFoldDB" id="A0A6A5SLQ3"/>
<evidence type="ECO:0000313" key="3">
    <source>
        <dbReference type="Proteomes" id="UP000800038"/>
    </source>
</evidence>
<name>A0A6A5SLQ3_9PLEO</name>
<reference evidence="2" key="1">
    <citation type="journal article" date="2020" name="Stud. Mycol.">
        <title>101 Dothideomycetes genomes: a test case for predicting lifestyles and emergence of pathogens.</title>
        <authorList>
            <person name="Haridas S."/>
            <person name="Albert R."/>
            <person name="Binder M."/>
            <person name="Bloem J."/>
            <person name="Labutti K."/>
            <person name="Salamov A."/>
            <person name="Andreopoulos B."/>
            <person name="Baker S."/>
            <person name="Barry K."/>
            <person name="Bills G."/>
            <person name="Bluhm B."/>
            <person name="Cannon C."/>
            <person name="Castanera R."/>
            <person name="Culley D."/>
            <person name="Daum C."/>
            <person name="Ezra D."/>
            <person name="Gonzalez J."/>
            <person name="Henrissat B."/>
            <person name="Kuo A."/>
            <person name="Liang C."/>
            <person name="Lipzen A."/>
            <person name="Lutzoni F."/>
            <person name="Magnuson J."/>
            <person name="Mondo S."/>
            <person name="Nolan M."/>
            <person name="Ohm R."/>
            <person name="Pangilinan J."/>
            <person name="Park H.-J."/>
            <person name="Ramirez L."/>
            <person name="Alfaro M."/>
            <person name="Sun H."/>
            <person name="Tritt A."/>
            <person name="Yoshinaga Y."/>
            <person name="Zwiers L.-H."/>
            <person name="Turgeon B."/>
            <person name="Goodwin S."/>
            <person name="Spatafora J."/>
            <person name="Crous P."/>
            <person name="Grigoriev I."/>
        </authorList>
    </citation>
    <scope>NUCLEOTIDE SEQUENCE</scope>
    <source>
        <strain evidence="2">CBS 161.51</strain>
    </source>
</reference>
<keyword evidence="3" id="KW-1185">Reference proteome</keyword>
<dbReference type="EMBL" id="ML976111">
    <property type="protein sequence ID" value="KAF1938237.1"/>
    <property type="molecule type" value="Genomic_DNA"/>
</dbReference>
<keyword evidence="1" id="KW-0472">Membrane</keyword>
<dbReference type="Proteomes" id="UP000800038">
    <property type="component" value="Unassembled WGS sequence"/>
</dbReference>